<gene>
    <name evidence="2" type="ORF">TTAC_LOCUS4215</name>
</gene>
<organism evidence="4">
    <name type="scientific">Hydatigena taeniaeformis</name>
    <name type="common">Feline tapeworm</name>
    <name type="synonym">Taenia taeniaeformis</name>
    <dbReference type="NCBI Taxonomy" id="6205"/>
    <lineage>
        <taxon>Eukaryota</taxon>
        <taxon>Metazoa</taxon>
        <taxon>Spiralia</taxon>
        <taxon>Lophotrochozoa</taxon>
        <taxon>Platyhelminthes</taxon>
        <taxon>Cestoda</taxon>
        <taxon>Eucestoda</taxon>
        <taxon>Cyclophyllidea</taxon>
        <taxon>Taeniidae</taxon>
        <taxon>Hydatigera</taxon>
    </lineage>
</organism>
<evidence type="ECO:0000256" key="1">
    <source>
        <dbReference type="SAM" id="MobiDB-lite"/>
    </source>
</evidence>
<keyword evidence="3" id="KW-1185">Reference proteome</keyword>
<accession>A0A0R3WTZ0</accession>
<evidence type="ECO:0000313" key="4">
    <source>
        <dbReference type="WBParaSite" id="TTAC_0000423001-mRNA-1"/>
    </source>
</evidence>
<evidence type="ECO:0000313" key="2">
    <source>
        <dbReference type="EMBL" id="VDM24446.1"/>
    </source>
</evidence>
<proteinExistence type="predicted"/>
<reference evidence="4" key="1">
    <citation type="submission" date="2017-02" db="UniProtKB">
        <authorList>
            <consortium name="WormBaseParasite"/>
        </authorList>
    </citation>
    <scope>IDENTIFICATION</scope>
</reference>
<dbReference type="EMBL" id="UYWX01003931">
    <property type="protein sequence ID" value="VDM24446.1"/>
    <property type="molecule type" value="Genomic_DNA"/>
</dbReference>
<sequence length="131" mass="13781">MLYKTSTYKKLTSHGHFWKGCSEQEDNEDEAESSSNALATGSEALGNSRTDVTGFSLESSVEGADSRTSKCLSKGGQSEGFATATAPGSAGSPTSTESNFVNTVSSEKNLDNLPYLGIKTPNDEAVRKVSD</sequence>
<feature type="compositionally biased region" description="Polar residues" evidence="1">
    <location>
        <begin position="91"/>
        <end position="100"/>
    </location>
</feature>
<feature type="region of interest" description="Disordered" evidence="1">
    <location>
        <begin position="18"/>
        <end position="100"/>
    </location>
</feature>
<protein>
    <submittedName>
        <fullName evidence="4">Zinc finger protein 185 (LIM domain)</fullName>
    </submittedName>
</protein>
<dbReference type="AlphaFoldDB" id="A0A0R3WTZ0"/>
<feature type="compositionally biased region" description="Polar residues" evidence="1">
    <location>
        <begin position="45"/>
        <end position="59"/>
    </location>
</feature>
<dbReference type="STRING" id="6205.A0A0R3WTZ0"/>
<reference evidence="2 3" key="2">
    <citation type="submission" date="2018-11" db="EMBL/GenBank/DDBJ databases">
        <authorList>
            <consortium name="Pathogen Informatics"/>
        </authorList>
    </citation>
    <scope>NUCLEOTIDE SEQUENCE [LARGE SCALE GENOMIC DNA]</scope>
</reference>
<dbReference type="WBParaSite" id="TTAC_0000423001-mRNA-1">
    <property type="protein sequence ID" value="TTAC_0000423001-mRNA-1"/>
    <property type="gene ID" value="TTAC_0000423001"/>
</dbReference>
<evidence type="ECO:0000313" key="3">
    <source>
        <dbReference type="Proteomes" id="UP000274429"/>
    </source>
</evidence>
<dbReference type="Proteomes" id="UP000274429">
    <property type="component" value="Unassembled WGS sequence"/>
</dbReference>
<feature type="compositionally biased region" description="Acidic residues" evidence="1">
    <location>
        <begin position="23"/>
        <end position="32"/>
    </location>
</feature>
<name>A0A0R3WTZ0_HYDTA</name>